<sequence length="246" mass="26978">MAMELEVAEAVARGYPPSVLYLRNDDVVETEVCAFNYFSTFLKGSREAQVHVWLFDRDGTQVGHFDEELGLDGQLQLKTSQLCSSISGTVAVTLMPKGEAKVRPGKRVTTGYYAQYYSQQGAISLSHEREPVTLTEFPTPAWAQTYLSKFVEQSGVIVINPCMAPGCDGMGTARLIALDGAVLAEQKLPKIRPMGARRIDTLELFPVARQLVGSAVAFALEISGVNLASPFSFYQFANGKFSLHHF</sequence>
<accession>A0ABS0PVH1</accession>
<reference evidence="1 2" key="1">
    <citation type="submission" date="2020-07" db="EMBL/GenBank/DDBJ databases">
        <title>Bradyrhizobium diversity isolated from nodules of indigenous legumes of Western Australia.</title>
        <authorList>
            <person name="Klepa M.S."/>
        </authorList>
    </citation>
    <scope>NUCLEOTIDE SEQUENCE [LARGE SCALE GENOMIC DNA]</scope>
    <source>
        <strain evidence="1 2">CNPSo 4010</strain>
    </source>
</reference>
<evidence type="ECO:0000313" key="2">
    <source>
        <dbReference type="Proteomes" id="UP000807370"/>
    </source>
</evidence>
<name>A0ABS0PVH1_9BRAD</name>
<evidence type="ECO:0000313" key="1">
    <source>
        <dbReference type="EMBL" id="MBH5401205.1"/>
    </source>
</evidence>
<comment type="caution">
    <text evidence="1">The sequence shown here is derived from an EMBL/GenBank/DDBJ whole genome shotgun (WGS) entry which is preliminary data.</text>
</comment>
<proteinExistence type="predicted"/>
<gene>
    <name evidence="1" type="ORF">HZZ13_25970</name>
</gene>
<dbReference type="Proteomes" id="UP000807370">
    <property type="component" value="Unassembled WGS sequence"/>
</dbReference>
<dbReference type="EMBL" id="JACCHP010000019">
    <property type="protein sequence ID" value="MBH5401205.1"/>
    <property type="molecule type" value="Genomic_DNA"/>
</dbReference>
<keyword evidence="2" id="KW-1185">Reference proteome</keyword>
<protein>
    <submittedName>
        <fullName evidence="1">Uncharacterized protein</fullName>
    </submittedName>
</protein>
<organism evidence="1 2">
    <name type="scientific">Bradyrhizobium agreste</name>
    <dbReference type="NCBI Taxonomy" id="2751811"/>
    <lineage>
        <taxon>Bacteria</taxon>
        <taxon>Pseudomonadati</taxon>
        <taxon>Pseudomonadota</taxon>
        <taxon>Alphaproteobacteria</taxon>
        <taxon>Hyphomicrobiales</taxon>
        <taxon>Nitrobacteraceae</taxon>
        <taxon>Bradyrhizobium</taxon>
    </lineage>
</organism>